<keyword evidence="1" id="KW-0539">Nucleus</keyword>
<sequence length="205" mass="22896">MNDGSRGKNSSSRRSSGSAREESPARNKTKRHQIAVACNACRRRKTKCNGNRPVCSVCVVKNSECTWSADPDATPMIAIKRKYQNLETESRDLHDLAQMLMDRPRQEAIFILDHMRRTRDPSSTLSFIKDGDLLTWGLNSHEPHAQAVPSDHDPVHDITNRVNLMTGRDELRDGSLESNESTGSTAEPSTSPKRRLAISDLVNNT</sequence>
<dbReference type="PANTHER" id="PTHR47256">
    <property type="entry name" value="ZN(II)2CYS6 TRANSCRIPTION FACTOR (EUROFUNG)-RELATED"/>
    <property type="match status" value="1"/>
</dbReference>
<dbReference type="AlphaFoldDB" id="A0A4S9AWA1"/>
<proteinExistence type="predicted"/>
<evidence type="ECO:0000259" key="3">
    <source>
        <dbReference type="PROSITE" id="PS50048"/>
    </source>
</evidence>
<dbReference type="Pfam" id="PF00172">
    <property type="entry name" value="Zn_clus"/>
    <property type="match status" value="1"/>
</dbReference>
<evidence type="ECO:0000313" key="4">
    <source>
        <dbReference type="EMBL" id="THW84294.1"/>
    </source>
</evidence>
<dbReference type="PROSITE" id="PS50048">
    <property type="entry name" value="ZN2_CY6_FUNGAL_2"/>
    <property type="match status" value="1"/>
</dbReference>
<dbReference type="InterPro" id="IPR053187">
    <property type="entry name" value="Notoamide_regulator"/>
</dbReference>
<dbReference type="EMBL" id="QZAR01000231">
    <property type="protein sequence ID" value="THW84294.1"/>
    <property type="molecule type" value="Genomic_DNA"/>
</dbReference>
<evidence type="ECO:0000256" key="2">
    <source>
        <dbReference type="SAM" id="MobiDB-lite"/>
    </source>
</evidence>
<accession>A0A4S9AWA1</accession>
<feature type="compositionally biased region" description="Polar residues" evidence="2">
    <location>
        <begin position="176"/>
        <end position="191"/>
    </location>
</feature>
<dbReference type="SUPFAM" id="SSF57701">
    <property type="entry name" value="Zn2/Cys6 DNA-binding domain"/>
    <property type="match status" value="1"/>
</dbReference>
<dbReference type="CDD" id="cd00067">
    <property type="entry name" value="GAL4"/>
    <property type="match status" value="1"/>
</dbReference>
<feature type="compositionally biased region" description="Low complexity" evidence="2">
    <location>
        <begin position="7"/>
        <end position="18"/>
    </location>
</feature>
<dbReference type="PROSITE" id="PS00463">
    <property type="entry name" value="ZN2_CY6_FUNGAL_1"/>
    <property type="match status" value="1"/>
</dbReference>
<protein>
    <recommendedName>
        <fullName evidence="3">Zn(2)-C6 fungal-type domain-containing protein</fullName>
    </recommendedName>
</protein>
<dbReference type="GO" id="GO:0000981">
    <property type="term" value="F:DNA-binding transcription factor activity, RNA polymerase II-specific"/>
    <property type="evidence" value="ECO:0007669"/>
    <property type="project" value="InterPro"/>
</dbReference>
<feature type="region of interest" description="Disordered" evidence="2">
    <location>
        <begin position="172"/>
        <end position="205"/>
    </location>
</feature>
<comment type="caution">
    <text evidence="4">The sequence shown here is derived from an EMBL/GenBank/DDBJ whole genome shotgun (WGS) entry which is preliminary data.</text>
</comment>
<feature type="region of interest" description="Disordered" evidence="2">
    <location>
        <begin position="1"/>
        <end position="32"/>
    </location>
</feature>
<dbReference type="GO" id="GO:0008270">
    <property type="term" value="F:zinc ion binding"/>
    <property type="evidence" value="ECO:0007669"/>
    <property type="project" value="InterPro"/>
</dbReference>
<name>A0A4S9AWA1_AURPU</name>
<dbReference type="Proteomes" id="UP000304928">
    <property type="component" value="Unassembled WGS sequence"/>
</dbReference>
<dbReference type="InterPro" id="IPR036864">
    <property type="entry name" value="Zn2-C6_fun-type_DNA-bd_sf"/>
</dbReference>
<reference evidence="4 5" key="1">
    <citation type="submission" date="2018-10" db="EMBL/GenBank/DDBJ databases">
        <title>Fifty Aureobasidium pullulans genomes reveal a recombining polyextremotolerant generalist.</title>
        <authorList>
            <person name="Gostincar C."/>
            <person name="Turk M."/>
            <person name="Zajc J."/>
            <person name="Gunde-Cimerman N."/>
        </authorList>
    </citation>
    <scope>NUCLEOTIDE SEQUENCE [LARGE SCALE GENOMIC DNA]</scope>
    <source>
        <strain evidence="4 5">EXF-10507</strain>
    </source>
</reference>
<dbReference type="SMART" id="SM00066">
    <property type="entry name" value="GAL4"/>
    <property type="match status" value="1"/>
</dbReference>
<dbReference type="InterPro" id="IPR001138">
    <property type="entry name" value="Zn2Cys6_DnaBD"/>
</dbReference>
<organism evidence="4 5">
    <name type="scientific">Aureobasidium pullulans</name>
    <name type="common">Black yeast</name>
    <name type="synonym">Pullularia pullulans</name>
    <dbReference type="NCBI Taxonomy" id="5580"/>
    <lineage>
        <taxon>Eukaryota</taxon>
        <taxon>Fungi</taxon>
        <taxon>Dikarya</taxon>
        <taxon>Ascomycota</taxon>
        <taxon>Pezizomycotina</taxon>
        <taxon>Dothideomycetes</taxon>
        <taxon>Dothideomycetidae</taxon>
        <taxon>Dothideales</taxon>
        <taxon>Saccotheciaceae</taxon>
        <taxon>Aureobasidium</taxon>
    </lineage>
</organism>
<dbReference type="Gene3D" id="4.10.240.10">
    <property type="entry name" value="Zn(2)-C6 fungal-type DNA-binding domain"/>
    <property type="match status" value="1"/>
</dbReference>
<gene>
    <name evidence="4" type="ORF">D6D15_08960</name>
</gene>
<dbReference type="PANTHER" id="PTHR47256:SF1">
    <property type="entry name" value="ZN(II)2CYS6 TRANSCRIPTION FACTOR (EUROFUNG)"/>
    <property type="match status" value="1"/>
</dbReference>
<evidence type="ECO:0000256" key="1">
    <source>
        <dbReference type="ARBA" id="ARBA00023242"/>
    </source>
</evidence>
<feature type="domain" description="Zn(2)-C6 fungal-type" evidence="3">
    <location>
        <begin position="37"/>
        <end position="67"/>
    </location>
</feature>
<evidence type="ECO:0000313" key="5">
    <source>
        <dbReference type="Proteomes" id="UP000304928"/>
    </source>
</evidence>